<reference evidence="1" key="1">
    <citation type="journal article" date="2021" name="Open Biol.">
        <title>Shared evolutionary footprints suggest mitochondrial oxidative damage underlies multiple complex I losses in fungi.</title>
        <authorList>
            <person name="Schikora-Tamarit M.A."/>
            <person name="Marcet-Houben M."/>
            <person name="Nosek J."/>
            <person name="Gabaldon T."/>
        </authorList>
    </citation>
    <scope>NUCLEOTIDE SEQUENCE</scope>
    <source>
        <strain evidence="1">CBS2887</strain>
    </source>
</reference>
<dbReference type="EMBL" id="JAEUBG010000674">
    <property type="protein sequence ID" value="KAH3687674.1"/>
    <property type="molecule type" value="Genomic_DNA"/>
</dbReference>
<organism evidence="1 2">
    <name type="scientific">Wickerhamomyces pijperi</name>
    <name type="common">Yeast</name>
    <name type="synonym">Pichia pijperi</name>
    <dbReference type="NCBI Taxonomy" id="599730"/>
    <lineage>
        <taxon>Eukaryota</taxon>
        <taxon>Fungi</taxon>
        <taxon>Dikarya</taxon>
        <taxon>Ascomycota</taxon>
        <taxon>Saccharomycotina</taxon>
        <taxon>Saccharomycetes</taxon>
        <taxon>Phaffomycetales</taxon>
        <taxon>Wickerhamomycetaceae</taxon>
        <taxon>Wickerhamomyces</taxon>
    </lineage>
</organism>
<dbReference type="AlphaFoldDB" id="A0A9P8QDV7"/>
<accession>A0A9P8QDV7</accession>
<evidence type="ECO:0000313" key="2">
    <source>
        <dbReference type="Proteomes" id="UP000774326"/>
    </source>
</evidence>
<comment type="caution">
    <text evidence="1">The sequence shown here is derived from an EMBL/GenBank/DDBJ whole genome shotgun (WGS) entry which is preliminary data.</text>
</comment>
<proteinExistence type="predicted"/>
<name>A0A9P8QDV7_WICPI</name>
<dbReference type="Proteomes" id="UP000774326">
    <property type="component" value="Unassembled WGS sequence"/>
</dbReference>
<reference evidence="1" key="2">
    <citation type="submission" date="2021-01" db="EMBL/GenBank/DDBJ databases">
        <authorList>
            <person name="Schikora-Tamarit M.A."/>
        </authorList>
    </citation>
    <scope>NUCLEOTIDE SEQUENCE</scope>
    <source>
        <strain evidence="1">CBS2887</strain>
    </source>
</reference>
<gene>
    <name evidence="1" type="ORF">WICPIJ_001344</name>
</gene>
<protein>
    <submittedName>
        <fullName evidence="1">Uncharacterized protein</fullName>
    </submittedName>
</protein>
<evidence type="ECO:0000313" key="1">
    <source>
        <dbReference type="EMBL" id="KAH3687674.1"/>
    </source>
</evidence>
<sequence length="122" mass="13422">MTPKGGVKRSIIPVNFQLTKDIMEIPTVPEIKALNPSDTLAVMDFDTILASLDNLEIKSPTFWVSRGMDIEMEDVIRSNKRAIINGVRSGRASFRSLRRSLVVLEDLVVVVLGGGLAVEEVL</sequence>
<keyword evidence="2" id="KW-1185">Reference proteome</keyword>